<evidence type="ECO:0000256" key="6">
    <source>
        <dbReference type="ARBA" id="ARBA00023136"/>
    </source>
</evidence>
<dbReference type="PANTHER" id="PTHR30193">
    <property type="entry name" value="ABC TRANSPORTER PERMEASE PROTEIN"/>
    <property type="match status" value="1"/>
</dbReference>
<dbReference type="InterPro" id="IPR051393">
    <property type="entry name" value="ABC_transporter_permease"/>
</dbReference>
<comment type="subcellular location">
    <subcellularLocation>
        <location evidence="1 7">Cell membrane</location>
        <topology evidence="1 7">Multi-pass membrane protein</topology>
    </subcellularLocation>
</comment>
<keyword evidence="3" id="KW-1003">Cell membrane</keyword>
<gene>
    <name evidence="9" type="ORF">G7070_16915</name>
</gene>
<comment type="similarity">
    <text evidence="7">Belongs to the binding-protein-dependent transport system permease family.</text>
</comment>
<protein>
    <submittedName>
        <fullName evidence="9">Sugar ABC transporter permease</fullName>
    </submittedName>
</protein>
<evidence type="ECO:0000259" key="8">
    <source>
        <dbReference type="PROSITE" id="PS50928"/>
    </source>
</evidence>
<dbReference type="AlphaFoldDB" id="A0A6G7YA07"/>
<dbReference type="GO" id="GO:0055085">
    <property type="term" value="P:transmembrane transport"/>
    <property type="evidence" value="ECO:0007669"/>
    <property type="project" value="InterPro"/>
</dbReference>
<organism evidence="9 10">
    <name type="scientific">Propioniciclava coleopterorum</name>
    <dbReference type="NCBI Taxonomy" id="2714937"/>
    <lineage>
        <taxon>Bacteria</taxon>
        <taxon>Bacillati</taxon>
        <taxon>Actinomycetota</taxon>
        <taxon>Actinomycetes</taxon>
        <taxon>Propionibacteriales</taxon>
        <taxon>Propionibacteriaceae</taxon>
        <taxon>Propioniciclava</taxon>
    </lineage>
</organism>
<feature type="transmembrane region" description="Helical" evidence="7">
    <location>
        <begin position="222"/>
        <end position="241"/>
    </location>
</feature>
<feature type="transmembrane region" description="Helical" evidence="7">
    <location>
        <begin position="22"/>
        <end position="42"/>
    </location>
</feature>
<evidence type="ECO:0000256" key="1">
    <source>
        <dbReference type="ARBA" id="ARBA00004651"/>
    </source>
</evidence>
<dbReference type="InterPro" id="IPR000515">
    <property type="entry name" value="MetI-like"/>
</dbReference>
<keyword evidence="10" id="KW-1185">Reference proteome</keyword>
<evidence type="ECO:0000313" key="10">
    <source>
        <dbReference type="Proteomes" id="UP000501058"/>
    </source>
</evidence>
<dbReference type="CDD" id="cd06261">
    <property type="entry name" value="TM_PBP2"/>
    <property type="match status" value="1"/>
</dbReference>
<evidence type="ECO:0000256" key="5">
    <source>
        <dbReference type="ARBA" id="ARBA00022989"/>
    </source>
</evidence>
<dbReference type="PANTHER" id="PTHR30193:SF37">
    <property type="entry name" value="INNER MEMBRANE ABC TRANSPORTER PERMEASE PROTEIN YCJO"/>
    <property type="match status" value="1"/>
</dbReference>
<evidence type="ECO:0000256" key="3">
    <source>
        <dbReference type="ARBA" id="ARBA00022475"/>
    </source>
</evidence>
<dbReference type="Pfam" id="PF00528">
    <property type="entry name" value="BPD_transp_1"/>
    <property type="match status" value="1"/>
</dbReference>
<keyword evidence="4 7" id="KW-0812">Transmembrane</keyword>
<dbReference type="SUPFAM" id="SSF161098">
    <property type="entry name" value="MetI-like"/>
    <property type="match status" value="1"/>
</dbReference>
<sequence>MVEATGPAVVAPSRRPRRLSPAFWLILPSIILMLLLFAYPMFVGIRAAFVEGDGGGFTMANWARMVNDPQFWPAVRNTVLLIVVIIPLQFLFAMIMALLLQAKPRGSAVYFYLWAIPLAVSDLAAGLVWLSIFSDQGYLNSVLVDLGLQPFAWLSYQNPQTQFLAVTLAELWRATSLVLVIVVSGMQGIPKDYDEAAAVFGANYWQRLWQVTMPLLRPSLQVALILRTILAFQTFAVAQALTGESFPLLVGETYRWYSALSNPNVASAYALVIMAVSMVTAVIYLRALRDESRQVKR</sequence>
<feature type="transmembrane region" description="Helical" evidence="7">
    <location>
        <begin position="111"/>
        <end position="132"/>
    </location>
</feature>
<feature type="domain" description="ABC transmembrane type-1" evidence="8">
    <location>
        <begin position="75"/>
        <end position="284"/>
    </location>
</feature>
<dbReference type="KEGG" id="prv:G7070_16915"/>
<feature type="transmembrane region" description="Helical" evidence="7">
    <location>
        <begin position="266"/>
        <end position="287"/>
    </location>
</feature>
<keyword evidence="5 7" id="KW-1133">Transmembrane helix</keyword>
<dbReference type="PROSITE" id="PS50928">
    <property type="entry name" value="ABC_TM1"/>
    <property type="match status" value="1"/>
</dbReference>
<name>A0A6G7YA07_9ACTN</name>
<evidence type="ECO:0000256" key="4">
    <source>
        <dbReference type="ARBA" id="ARBA00022692"/>
    </source>
</evidence>
<evidence type="ECO:0000256" key="7">
    <source>
        <dbReference type="RuleBase" id="RU363032"/>
    </source>
</evidence>
<keyword evidence="6 7" id="KW-0472">Membrane</keyword>
<dbReference type="EMBL" id="CP049865">
    <property type="protein sequence ID" value="QIK73635.1"/>
    <property type="molecule type" value="Genomic_DNA"/>
</dbReference>
<dbReference type="RefSeq" id="WP_166234702.1">
    <property type="nucleotide sequence ID" value="NZ_CP049865.1"/>
</dbReference>
<feature type="transmembrane region" description="Helical" evidence="7">
    <location>
        <begin position="79"/>
        <end position="99"/>
    </location>
</feature>
<proteinExistence type="inferred from homology"/>
<accession>A0A6G7YA07</accession>
<dbReference type="InterPro" id="IPR035906">
    <property type="entry name" value="MetI-like_sf"/>
</dbReference>
<dbReference type="Gene3D" id="1.10.3720.10">
    <property type="entry name" value="MetI-like"/>
    <property type="match status" value="1"/>
</dbReference>
<dbReference type="GO" id="GO:0005886">
    <property type="term" value="C:plasma membrane"/>
    <property type="evidence" value="ECO:0007669"/>
    <property type="project" value="UniProtKB-SubCell"/>
</dbReference>
<reference evidence="9 10" key="1">
    <citation type="submission" date="2020-03" db="EMBL/GenBank/DDBJ databases">
        <title>Propioniciclava sp. nov., isolated from Hydrophilus acuminatus.</title>
        <authorList>
            <person name="Hyun D.-W."/>
            <person name="Bae J.-W."/>
        </authorList>
    </citation>
    <scope>NUCLEOTIDE SEQUENCE [LARGE SCALE GENOMIC DNA]</scope>
    <source>
        <strain evidence="9 10">HDW11</strain>
    </source>
</reference>
<evidence type="ECO:0000313" key="9">
    <source>
        <dbReference type="EMBL" id="QIK73635.1"/>
    </source>
</evidence>
<feature type="transmembrane region" description="Helical" evidence="7">
    <location>
        <begin position="163"/>
        <end position="183"/>
    </location>
</feature>
<dbReference type="Proteomes" id="UP000501058">
    <property type="component" value="Chromosome"/>
</dbReference>
<keyword evidence="2 7" id="KW-0813">Transport</keyword>
<evidence type="ECO:0000256" key="2">
    <source>
        <dbReference type="ARBA" id="ARBA00022448"/>
    </source>
</evidence>